<accession>Q6EP60</accession>
<reference evidence="2" key="2">
    <citation type="submission" date="2003-01" db="EMBL/GenBank/DDBJ databases">
        <title>Oryza sativa nipponbare(GA3) genomic DNA, chromosome 2, BAC clone:B1267B06.</title>
        <authorList>
            <person name="Sasaki T."/>
            <person name="Matsumoto T."/>
            <person name="Katayose Y."/>
        </authorList>
    </citation>
    <scope>NUCLEOTIDE SEQUENCE</scope>
</reference>
<dbReference type="EMBL" id="AP006070">
    <property type="protein sequence ID" value="BAD34265.1"/>
    <property type="molecule type" value="Genomic_DNA"/>
</dbReference>
<evidence type="ECO:0000313" key="3">
    <source>
        <dbReference type="EMBL" id="BAD34265.1"/>
    </source>
</evidence>
<evidence type="ECO:0000256" key="1">
    <source>
        <dbReference type="SAM" id="MobiDB-lite"/>
    </source>
</evidence>
<reference evidence="3" key="1">
    <citation type="submission" date="2002-12" db="EMBL/GenBank/DDBJ databases">
        <title>Oryza sativa nipponbare(GA3) genomic DNA, chromosome 2, BAC clone:B1342F01.</title>
        <authorList>
            <person name="Sasaki T."/>
            <person name="Matsumoto T."/>
            <person name="Katayose Y."/>
        </authorList>
    </citation>
    <scope>NUCLEOTIDE SEQUENCE</scope>
</reference>
<name>Q6EP60_ORYSJ</name>
<evidence type="ECO:0000313" key="4">
    <source>
        <dbReference type="Proteomes" id="UP000000763"/>
    </source>
</evidence>
<reference evidence="4" key="3">
    <citation type="journal article" date="2005" name="Nature">
        <title>The map-based sequence of the rice genome.</title>
        <authorList>
            <consortium name="International rice genome sequencing project (IRGSP)"/>
            <person name="Matsumoto T."/>
            <person name="Wu J."/>
            <person name="Kanamori H."/>
            <person name="Katayose Y."/>
            <person name="Fujisawa M."/>
            <person name="Namiki N."/>
            <person name="Mizuno H."/>
            <person name="Yamamoto K."/>
            <person name="Antonio B.A."/>
            <person name="Baba T."/>
            <person name="Sakata K."/>
            <person name="Nagamura Y."/>
            <person name="Aoki H."/>
            <person name="Arikawa K."/>
            <person name="Arita K."/>
            <person name="Bito T."/>
            <person name="Chiden Y."/>
            <person name="Fujitsuka N."/>
            <person name="Fukunaka R."/>
            <person name="Hamada M."/>
            <person name="Harada C."/>
            <person name="Hayashi A."/>
            <person name="Hijishita S."/>
            <person name="Honda M."/>
            <person name="Hosokawa S."/>
            <person name="Ichikawa Y."/>
            <person name="Idonuma A."/>
            <person name="Iijima M."/>
            <person name="Ikeda M."/>
            <person name="Ikeno M."/>
            <person name="Ito K."/>
            <person name="Ito S."/>
            <person name="Ito T."/>
            <person name="Ito Y."/>
            <person name="Ito Y."/>
            <person name="Iwabuchi A."/>
            <person name="Kamiya K."/>
            <person name="Karasawa W."/>
            <person name="Kurita K."/>
            <person name="Katagiri S."/>
            <person name="Kikuta A."/>
            <person name="Kobayashi H."/>
            <person name="Kobayashi N."/>
            <person name="Machita K."/>
            <person name="Maehara T."/>
            <person name="Masukawa M."/>
            <person name="Mizubayashi T."/>
            <person name="Mukai Y."/>
            <person name="Nagasaki H."/>
            <person name="Nagata Y."/>
            <person name="Naito S."/>
            <person name="Nakashima M."/>
            <person name="Nakama Y."/>
            <person name="Nakamichi Y."/>
            <person name="Nakamura M."/>
            <person name="Meguro A."/>
            <person name="Negishi M."/>
            <person name="Ohta I."/>
            <person name="Ohta T."/>
            <person name="Okamoto M."/>
            <person name="Ono N."/>
            <person name="Saji S."/>
            <person name="Sakaguchi M."/>
            <person name="Sakai K."/>
            <person name="Shibata M."/>
            <person name="Shimokawa T."/>
            <person name="Song J."/>
            <person name="Takazaki Y."/>
            <person name="Terasawa K."/>
            <person name="Tsugane M."/>
            <person name="Tsuji K."/>
            <person name="Ueda S."/>
            <person name="Waki K."/>
            <person name="Yamagata H."/>
            <person name="Yamamoto M."/>
            <person name="Yamamoto S."/>
            <person name="Yamane H."/>
            <person name="Yoshiki S."/>
            <person name="Yoshihara R."/>
            <person name="Yukawa K."/>
            <person name="Zhong H."/>
            <person name="Yano M."/>
            <person name="Yuan Q."/>
            <person name="Ouyang S."/>
            <person name="Liu J."/>
            <person name="Jones K.M."/>
            <person name="Gansberger K."/>
            <person name="Moffat K."/>
            <person name="Hill J."/>
            <person name="Bera J."/>
            <person name="Fadrosh D."/>
            <person name="Jin S."/>
            <person name="Johri S."/>
            <person name="Kim M."/>
            <person name="Overton L."/>
            <person name="Reardon M."/>
            <person name="Tsitrin T."/>
            <person name="Vuong H."/>
            <person name="Weaver B."/>
            <person name="Ciecko A."/>
            <person name="Tallon L."/>
            <person name="Jackson J."/>
            <person name="Pai G."/>
            <person name="Aken S.V."/>
            <person name="Utterback T."/>
            <person name="Reidmuller S."/>
            <person name="Feldblyum T."/>
            <person name="Hsiao J."/>
            <person name="Zismann V."/>
            <person name="Iobst S."/>
            <person name="de Vazeille A.R."/>
            <person name="Buell C.R."/>
            <person name="Ying K."/>
            <person name="Li Y."/>
            <person name="Lu T."/>
            <person name="Huang Y."/>
            <person name="Zhao Q."/>
            <person name="Feng Q."/>
            <person name="Zhang L."/>
            <person name="Zhu J."/>
            <person name="Weng Q."/>
            <person name="Mu J."/>
            <person name="Lu Y."/>
            <person name="Fan D."/>
            <person name="Liu Y."/>
            <person name="Guan J."/>
            <person name="Zhang Y."/>
            <person name="Yu S."/>
            <person name="Liu X."/>
            <person name="Zhang Y."/>
            <person name="Hong G."/>
            <person name="Han B."/>
            <person name="Choisne N."/>
            <person name="Demange N."/>
            <person name="Orjeda G."/>
            <person name="Samain S."/>
            <person name="Cattolico L."/>
            <person name="Pelletier E."/>
            <person name="Couloux A."/>
            <person name="Segurens B."/>
            <person name="Wincker P."/>
            <person name="D'Hont A."/>
            <person name="Scarpelli C."/>
            <person name="Weissenbach J."/>
            <person name="Salanoubat M."/>
            <person name="Quetier F."/>
            <person name="Yu Y."/>
            <person name="Kim H.R."/>
            <person name="Rambo T."/>
            <person name="Currie J."/>
            <person name="Collura K."/>
            <person name="Luo M."/>
            <person name="Yang T."/>
            <person name="Ammiraju J.S.S."/>
            <person name="Engler F."/>
            <person name="Soderlund C."/>
            <person name="Wing R.A."/>
            <person name="Palmer L.E."/>
            <person name="de la Bastide M."/>
            <person name="Spiegel L."/>
            <person name="Nascimento L."/>
            <person name="Zutavern T."/>
            <person name="O'Shaughnessy A."/>
            <person name="Dike S."/>
            <person name="Dedhia N."/>
            <person name="Preston R."/>
            <person name="Balija V."/>
            <person name="McCombie W.R."/>
            <person name="Chow T."/>
            <person name="Chen H."/>
            <person name="Chung M."/>
            <person name="Chen C."/>
            <person name="Shaw J."/>
            <person name="Wu H."/>
            <person name="Hsiao K."/>
            <person name="Chao Y."/>
            <person name="Chu M."/>
            <person name="Cheng C."/>
            <person name="Hour A."/>
            <person name="Lee P."/>
            <person name="Lin S."/>
            <person name="Lin Y."/>
            <person name="Liou J."/>
            <person name="Liu S."/>
            <person name="Hsing Y."/>
            <person name="Raghuvanshi S."/>
            <person name="Mohanty A."/>
            <person name="Bharti A.K."/>
            <person name="Gaur A."/>
            <person name="Gupta V."/>
            <person name="Kumar D."/>
            <person name="Ravi V."/>
            <person name="Vij S."/>
            <person name="Kapur A."/>
            <person name="Khurana P."/>
            <person name="Khurana P."/>
            <person name="Khurana J.P."/>
            <person name="Tyagi A.K."/>
            <person name="Gaikwad K."/>
            <person name="Singh A."/>
            <person name="Dalal V."/>
            <person name="Srivastava S."/>
            <person name="Dixit A."/>
            <person name="Pal A.K."/>
            <person name="Ghazi I.A."/>
            <person name="Yadav M."/>
            <person name="Pandit A."/>
            <person name="Bhargava A."/>
            <person name="Sureshbabu K."/>
            <person name="Batra K."/>
            <person name="Sharma T.R."/>
            <person name="Mohapatra T."/>
            <person name="Singh N.K."/>
            <person name="Messing J."/>
            <person name="Nelson A.B."/>
            <person name="Fuks G."/>
            <person name="Kavchok S."/>
            <person name="Keizer G."/>
            <person name="Linton E."/>
            <person name="Llaca V."/>
            <person name="Song R."/>
            <person name="Tanyolac B."/>
            <person name="Young S."/>
            <person name="Ho-Il K."/>
            <person name="Hahn J.H."/>
            <person name="Sangsakoo G."/>
            <person name="Vanavichit A."/>
            <person name="de Mattos Luiz.A.T."/>
            <person name="Zimmer P.D."/>
            <person name="Malone G."/>
            <person name="Dellagostin O."/>
            <person name="de Oliveira A.C."/>
            <person name="Bevan M."/>
            <person name="Bancroft I."/>
            <person name="Minx P."/>
            <person name="Cordum H."/>
            <person name="Wilson R."/>
            <person name="Cheng Z."/>
            <person name="Jin W."/>
            <person name="Jiang J."/>
            <person name="Leong S.A."/>
            <person name="Iwama H."/>
            <person name="Gojobori T."/>
            <person name="Itoh T."/>
            <person name="Niimura Y."/>
            <person name="Fujii Y."/>
            <person name="Habara T."/>
            <person name="Sakai H."/>
            <person name="Sato Y."/>
            <person name="Wilson G."/>
            <person name="Kumar K."/>
            <person name="McCouch S."/>
            <person name="Juretic N."/>
            <person name="Hoen D."/>
            <person name="Wright S."/>
            <person name="Bruskiewich R."/>
            <person name="Bureau T."/>
            <person name="Miyao A."/>
            <person name="Hirochika H."/>
            <person name="Nishikawa T."/>
            <person name="Kadowaki K."/>
            <person name="Sugiura M."/>
            <person name="Burr B."/>
            <person name="Sasaki T."/>
        </authorList>
    </citation>
    <scope>NUCLEOTIDE SEQUENCE [LARGE SCALE GENOMIC DNA]</scope>
    <source>
        <strain evidence="4">cv. Nipponbare</strain>
    </source>
</reference>
<evidence type="ECO:0000313" key="2">
    <source>
        <dbReference type="EMBL" id="BAD29560.1"/>
    </source>
</evidence>
<organism evidence="2 4">
    <name type="scientific">Oryza sativa subsp. japonica</name>
    <name type="common">Rice</name>
    <dbReference type="NCBI Taxonomy" id="39947"/>
    <lineage>
        <taxon>Eukaryota</taxon>
        <taxon>Viridiplantae</taxon>
        <taxon>Streptophyta</taxon>
        <taxon>Embryophyta</taxon>
        <taxon>Tracheophyta</taxon>
        <taxon>Spermatophyta</taxon>
        <taxon>Magnoliopsida</taxon>
        <taxon>Liliopsida</taxon>
        <taxon>Poales</taxon>
        <taxon>Poaceae</taxon>
        <taxon>BOP clade</taxon>
        <taxon>Oryzoideae</taxon>
        <taxon>Oryzeae</taxon>
        <taxon>Oryzinae</taxon>
        <taxon>Oryza</taxon>
        <taxon>Oryza sativa</taxon>
    </lineage>
</organism>
<dbReference type="AlphaFoldDB" id="Q6EP60"/>
<feature type="region of interest" description="Disordered" evidence="1">
    <location>
        <begin position="1"/>
        <end position="33"/>
    </location>
</feature>
<reference evidence="4" key="4">
    <citation type="journal article" date="2008" name="Nucleic Acids Res.">
        <title>The rice annotation project database (RAP-DB): 2008 update.</title>
        <authorList>
            <consortium name="The rice annotation project (RAP)"/>
        </authorList>
    </citation>
    <scope>GENOME REANNOTATION</scope>
    <source>
        <strain evidence="4">cv. Nipponbare</strain>
    </source>
</reference>
<dbReference type="EMBL" id="AP006161">
    <property type="protein sequence ID" value="BAD29560.1"/>
    <property type="molecule type" value="Genomic_DNA"/>
</dbReference>
<gene>
    <name evidence="2" type="ORF">B1267B06.1</name>
    <name evidence="3" type="ORF">B1342F01.32</name>
</gene>
<protein>
    <submittedName>
        <fullName evidence="2">Uncharacterized protein</fullName>
    </submittedName>
</protein>
<sequence length="152" mass="16548">MGTAAGGEGERGGQSDGGGGRGREVVSGATASSAAEMLERAGCSTSGPAAGERRALLVDPLSLPRLLVLHCHPLRALPPRLPLGGPLPLLHLRGHLPRCRASLIEEEKERREKTEEKEKKREEKNVQLTCGPTYFFFLTRIPRQRNHPYILP</sequence>
<proteinExistence type="predicted"/>
<dbReference type="Proteomes" id="UP000000763">
    <property type="component" value="Chromosome 2"/>
</dbReference>